<dbReference type="AlphaFoldDB" id="A0A2N3HMQ2"/>
<comment type="caution">
    <text evidence="1">The sequence shown here is derived from an EMBL/GenBank/DDBJ whole genome shotgun (WGS) entry which is preliminary data.</text>
</comment>
<dbReference type="Proteomes" id="UP000233435">
    <property type="component" value="Unassembled WGS sequence"/>
</dbReference>
<name>A0A2N3HMQ2_9FLAO</name>
<sequence length="88" mass="10178">MLVKNLEHLILLASNPNGDFEDFFVSIAKGFARSSKRILYHPEHEEFSIINEIDESFQEFHVSEIEKHTNLIEAIQQGALFKVYRGSN</sequence>
<dbReference type="EMBL" id="PJEO01000014">
    <property type="protein sequence ID" value="PKQ46164.1"/>
    <property type="molecule type" value="Genomic_DNA"/>
</dbReference>
<accession>A0A2N3HMQ2</accession>
<organism evidence="1 2">
    <name type="scientific">Confluentibacter flavum</name>
    <dbReference type="NCBI Taxonomy" id="1909700"/>
    <lineage>
        <taxon>Bacteria</taxon>
        <taxon>Pseudomonadati</taxon>
        <taxon>Bacteroidota</taxon>
        <taxon>Flavobacteriia</taxon>
        <taxon>Flavobacteriales</taxon>
        <taxon>Flavobacteriaceae</taxon>
        <taxon>Confluentibacter</taxon>
    </lineage>
</organism>
<gene>
    <name evidence="1" type="ORF">CSW08_03065</name>
</gene>
<keyword evidence="2" id="KW-1185">Reference proteome</keyword>
<evidence type="ECO:0000313" key="2">
    <source>
        <dbReference type="Proteomes" id="UP000233435"/>
    </source>
</evidence>
<protein>
    <submittedName>
        <fullName evidence="1">Uncharacterized protein</fullName>
    </submittedName>
</protein>
<reference evidence="1 2" key="1">
    <citation type="submission" date="2017-12" db="EMBL/GenBank/DDBJ databases">
        <title>Confluentibacter flavum sp. nov., isolated from the saline lake.</title>
        <authorList>
            <person name="Yu L."/>
        </authorList>
    </citation>
    <scope>NUCLEOTIDE SEQUENCE [LARGE SCALE GENOMIC DNA]</scope>
    <source>
        <strain evidence="1 2">3B</strain>
    </source>
</reference>
<evidence type="ECO:0000313" key="1">
    <source>
        <dbReference type="EMBL" id="PKQ46164.1"/>
    </source>
</evidence>
<proteinExistence type="predicted"/>